<keyword evidence="4" id="KW-0732">Signal</keyword>
<dbReference type="Gene3D" id="2.40.170.20">
    <property type="entry name" value="TonB-dependent receptor, beta-barrel domain"/>
    <property type="match status" value="1"/>
</dbReference>
<evidence type="ECO:0000256" key="3">
    <source>
        <dbReference type="ARBA" id="ARBA00023237"/>
    </source>
</evidence>
<evidence type="ECO:0000259" key="5">
    <source>
        <dbReference type="Pfam" id="PF14905"/>
    </source>
</evidence>
<dbReference type="Proteomes" id="UP000594759">
    <property type="component" value="Chromosome"/>
</dbReference>
<proteinExistence type="predicted"/>
<evidence type="ECO:0000313" key="6">
    <source>
        <dbReference type="EMBL" id="QPH40898.1"/>
    </source>
</evidence>
<evidence type="ECO:0000256" key="2">
    <source>
        <dbReference type="ARBA" id="ARBA00023136"/>
    </source>
</evidence>
<dbReference type="AlphaFoldDB" id="A0A7S9Q008"/>
<dbReference type="InterPro" id="IPR041700">
    <property type="entry name" value="OMP_b-brl_3"/>
</dbReference>
<feature type="chain" id="PRO_5032318227" evidence="4">
    <location>
        <begin position="21"/>
        <end position="880"/>
    </location>
</feature>
<feature type="signal peptide" evidence="4">
    <location>
        <begin position="1"/>
        <end position="20"/>
    </location>
</feature>
<evidence type="ECO:0000256" key="1">
    <source>
        <dbReference type="ARBA" id="ARBA00004442"/>
    </source>
</evidence>
<keyword evidence="7" id="KW-1185">Reference proteome</keyword>
<reference evidence="6 7" key="1">
    <citation type="submission" date="2020-11" db="EMBL/GenBank/DDBJ databases">
        <title>Pedobacter endophytica, an endophytic bacteria isolated form Carex pumila.</title>
        <authorList>
            <person name="Peng Y."/>
            <person name="Jiang L."/>
            <person name="Lee J."/>
        </authorList>
    </citation>
    <scope>NUCLEOTIDE SEQUENCE [LARGE SCALE GENOMIC DNA]</scope>
    <source>
        <strain evidence="6 7">JBR3-12</strain>
    </source>
</reference>
<organism evidence="6 7">
    <name type="scientific">Pedobacter endophyticus</name>
    <dbReference type="NCBI Taxonomy" id="2789740"/>
    <lineage>
        <taxon>Bacteria</taxon>
        <taxon>Pseudomonadati</taxon>
        <taxon>Bacteroidota</taxon>
        <taxon>Sphingobacteriia</taxon>
        <taxon>Sphingobacteriales</taxon>
        <taxon>Sphingobacteriaceae</taxon>
        <taxon>Pedobacter</taxon>
    </lineage>
</organism>
<keyword evidence="6" id="KW-0675">Receptor</keyword>
<dbReference type="InterPro" id="IPR008969">
    <property type="entry name" value="CarboxyPept-like_regulatory"/>
</dbReference>
<feature type="domain" description="Outer membrane protein beta-barrel" evidence="5">
    <location>
        <begin position="459"/>
        <end position="854"/>
    </location>
</feature>
<evidence type="ECO:0000313" key="7">
    <source>
        <dbReference type="Proteomes" id="UP000594759"/>
    </source>
</evidence>
<dbReference type="InterPro" id="IPR037066">
    <property type="entry name" value="Plug_dom_sf"/>
</dbReference>
<dbReference type="KEGG" id="pex:IZT61_06430"/>
<dbReference type="RefSeq" id="WP_196100352.1">
    <property type="nucleotide sequence ID" value="NZ_CP064939.1"/>
</dbReference>
<keyword evidence="2" id="KW-0472">Membrane</keyword>
<dbReference type="GO" id="GO:0009279">
    <property type="term" value="C:cell outer membrane"/>
    <property type="evidence" value="ECO:0007669"/>
    <property type="project" value="UniProtKB-SubCell"/>
</dbReference>
<evidence type="ECO:0000256" key="4">
    <source>
        <dbReference type="SAM" id="SignalP"/>
    </source>
</evidence>
<sequence>MRKALLLLILVWIANVSVSAQEKPLTLALRNEPLKTLFKQIEKQCGYVFIYSDEIVQDTMKVSLNVKTTPTAAVLERIFKEKKLVFQMISDKLIAVGAEANNQLKTSITSQQGFNGTIADKNGAGIPFASITLMRSADIIEKVFSSDKGNYQLKHDFLPDYSYQILVSCVGYKPLEISFKQADTAVLKRLVMFEDAQHLQTVNISSNRPLIERKTDRYIVNVENGSLAQGLSAFEVLQKSPGIWVSQDGSIRIKGNQSVMVMINDVVQRMSQDDLAEYLKSLRSEDISKIEVISNPPAEFEAAGTGGIVHIILKKSRKDGMNGSLYGRYQKQGKESLWSGGGSVAYKVKKLYVAANGSYTKDRNSSFGEETVFYPDGSTFSNKTNRSNNISRHQYRVSAVYDISSKQSIAIQNTGSTNQLAQLFLTDIVYQTSVAQLGYARSDWDRKINFNSTTLNYTWKIDSLGSSLKFIGDYSENAKNEENKLSTSYTNPLKSMLSRTLTPSSTEIYAAQADYTKTWKNKIEFKGGVKYSAIERDNESISENDVQGIWVNNPSISNRFLYKEQLAMLYATLEKTIGPNSIKIGLRAEETISNGLSVTSADAFKRKYFGLFPSVYLMRTLNEDKGSSVFLNYSKRLQRPAFNDLNPYRLQVHDFMVLTGNPDLLPQYTHNIQAGYNFLRHYNVDVYYAATNNLIALLANTIENNVVEYKSFNFKNGREYGMNMNASHQLTKIWQSNTNLSVYRARASTNTLGNSKTTLAAKSMQTISFKKIPTLDVIAEYKSPSLSGNTRLGHMFYVDVMLSQKILKQKGVLRFYVSDVLNTVREKEFSINNGTIIDFYQKRQTRNFSLSFSYNFSLGKKFNQNNIEQSNKEENRRMGN</sequence>
<protein>
    <submittedName>
        <fullName evidence="6">TonB-dependent receptor</fullName>
    </submittedName>
</protein>
<gene>
    <name evidence="6" type="ORF">IZT61_06430</name>
</gene>
<dbReference type="Gene3D" id="2.170.130.10">
    <property type="entry name" value="TonB-dependent receptor, plug domain"/>
    <property type="match status" value="1"/>
</dbReference>
<comment type="subcellular location">
    <subcellularLocation>
        <location evidence="1">Cell outer membrane</location>
    </subcellularLocation>
</comment>
<accession>A0A7S9Q008</accession>
<dbReference type="Gene3D" id="2.60.40.1120">
    <property type="entry name" value="Carboxypeptidase-like, regulatory domain"/>
    <property type="match status" value="1"/>
</dbReference>
<dbReference type="SUPFAM" id="SSF56935">
    <property type="entry name" value="Porins"/>
    <property type="match status" value="1"/>
</dbReference>
<dbReference type="InterPro" id="IPR036942">
    <property type="entry name" value="Beta-barrel_TonB_sf"/>
</dbReference>
<dbReference type="Pfam" id="PF14905">
    <property type="entry name" value="OMP_b-brl_3"/>
    <property type="match status" value="1"/>
</dbReference>
<dbReference type="EMBL" id="CP064939">
    <property type="protein sequence ID" value="QPH40898.1"/>
    <property type="molecule type" value="Genomic_DNA"/>
</dbReference>
<dbReference type="SUPFAM" id="SSF49464">
    <property type="entry name" value="Carboxypeptidase regulatory domain-like"/>
    <property type="match status" value="1"/>
</dbReference>
<keyword evidence="3" id="KW-0998">Cell outer membrane</keyword>
<name>A0A7S9Q008_9SPHI</name>